<evidence type="ECO:0000256" key="1">
    <source>
        <dbReference type="SAM" id="Phobius"/>
    </source>
</evidence>
<keyword evidence="1" id="KW-0812">Transmembrane</keyword>
<keyword evidence="1" id="KW-0472">Membrane</keyword>
<dbReference type="Proteomes" id="UP000814385">
    <property type="component" value="Unassembled WGS sequence"/>
</dbReference>
<evidence type="ECO:0000313" key="3">
    <source>
        <dbReference type="Proteomes" id="UP000814385"/>
    </source>
</evidence>
<reference evidence="2 3" key="1">
    <citation type="submission" date="2020-05" db="EMBL/GenBank/DDBJ databases">
        <title>Comparative genomic analysis of denitrifying bacteria from Halomonas genus.</title>
        <authorList>
            <person name="Wang L."/>
            <person name="Shao Z."/>
        </authorList>
    </citation>
    <scope>NUCLEOTIDE SEQUENCE [LARGE SCALE GENOMIC DNA]</scope>
    <source>
        <strain evidence="2 3">A4</strain>
    </source>
</reference>
<protein>
    <submittedName>
        <fullName evidence="2">NfeD family protein</fullName>
    </submittedName>
</protein>
<accession>A0ABS9P9R3</accession>
<proteinExistence type="predicted"/>
<evidence type="ECO:0000313" key="2">
    <source>
        <dbReference type="EMBL" id="MCG6658495.1"/>
    </source>
</evidence>
<feature type="transmembrane region" description="Helical" evidence="1">
    <location>
        <begin position="50"/>
        <end position="68"/>
    </location>
</feature>
<comment type="caution">
    <text evidence="2">The sequence shown here is derived from an EMBL/GenBank/DDBJ whole genome shotgun (WGS) entry which is preliminary data.</text>
</comment>
<keyword evidence="3" id="KW-1185">Reference proteome</keyword>
<dbReference type="RefSeq" id="WP_238977645.1">
    <property type="nucleotide sequence ID" value="NZ_JABFUC010000009.1"/>
</dbReference>
<sequence length="165" mass="17444">MDWNPAVIWLIIALLLGLAELSTGGLVLLALAVAAALTATLAGLGLSLPWQLLGMGVFSGVLVPLAVWKIRPWFSPRGVAYGTTGTGVEKGRTYTTLKRDFDGASGIKINGDFYRLRVAADADEKSGETELPPGTRVVFLAFDGTTAIVRLAQTAPSQRATQDTE</sequence>
<keyword evidence="1" id="KW-1133">Transmembrane helix</keyword>
<organism evidence="2 3">
    <name type="scientific">Billgrantia campisalis</name>
    <dbReference type="NCBI Taxonomy" id="74661"/>
    <lineage>
        <taxon>Bacteria</taxon>
        <taxon>Pseudomonadati</taxon>
        <taxon>Pseudomonadota</taxon>
        <taxon>Gammaproteobacteria</taxon>
        <taxon>Oceanospirillales</taxon>
        <taxon>Halomonadaceae</taxon>
        <taxon>Billgrantia</taxon>
    </lineage>
</organism>
<gene>
    <name evidence="2" type="ORF">HOP52_12100</name>
</gene>
<dbReference type="EMBL" id="JABFUC010000009">
    <property type="protein sequence ID" value="MCG6658495.1"/>
    <property type="molecule type" value="Genomic_DNA"/>
</dbReference>
<name>A0ABS9P9R3_9GAMM</name>